<dbReference type="Proteomes" id="UP000184171">
    <property type="component" value="Unassembled WGS sequence"/>
</dbReference>
<dbReference type="GO" id="GO:0019104">
    <property type="term" value="F:DNA N-glycosylase activity"/>
    <property type="evidence" value="ECO:0007669"/>
    <property type="project" value="UniProtKB-UniRule"/>
</dbReference>
<evidence type="ECO:0000256" key="8">
    <source>
        <dbReference type="ARBA" id="ARBA00023125"/>
    </source>
</evidence>
<dbReference type="Gene3D" id="1.10.1670.10">
    <property type="entry name" value="Helix-hairpin-Helix base-excision DNA repair enzymes (C-terminal)"/>
    <property type="match status" value="1"/>
</dbReference>
<keyword evidence="9 12" id="KW-0234">DNA repair</keyword>
<evidence type="ECO:0000259" key="13">
    <source>
        <dbReference type="SMART" id="SM00478"/>
    </source>
</evidence>
<evidence type="ECO:0000256" key="2">
    <source>
        <dbReference type="ARBA" id="ARBA00022485"/>
    </source>
</evidence>
<feature type="binding site" evidence="12">
    <location>
        <position position="198"/>
    </location>
    <ligand>
        <name>[4Fe-4S] cluster</name>
        <dbReference type="ChEBI" id="CHEBI:49883"/>
    </ligand>
</feature>
<dbReference type="OrthoDB" id="9800977at2"/>
<dbReference type="GO" id="GO:0006285">
    <property type="term" value="P:base-excision repair, AP site formation"/>
    <property type="evidence" value="ECO:0007669"/>
    <property type="project" value="TreeGrafter"/>
</dbReference>
<comment type="cofactor">
    <cofactor evidence="12">
        <name>[4Fe-4S] cluster</name>
        <dbReference type="ChEBI" id="CHEBI:49883"/>
    </cofactor>
    <text evidence="12">Binds 1 [4Fe-4S] cluster.</text>
</comment>
<dbReference type="GO" id="GO:0140078">
    <property type="term" value="F:class I DNA-(apurinic or apyrimidinic site) endonuclease activity"/>
    <property type="evidence" value="ECO:0007669"/>
    <property type="project" value="UniProtKB-EC"/>
</dbReference>
<dbReference type="FunFam" id="1.10.340.30:FF:000001">
    <property type="entry name" value="Endonuclease III"/>
    <property type="match status" value="1"/>
</dbReference>
<accession>A0A1M6JTF7</accession>
<evidence type="ECO:0000256" key="1">
    <source>
        <dbReference type="ARBA" id="ARBA00008343"/>
    </source>
</evidence>
<evidence type="ECO:0000256" key="11">
    <source>
        <dbReference type="ARBA" id="ARBA00023295"/>
    </source>
</evidence>
<evidence type="ECO:0000256" key="3">
    <source>
        <dbReference type="ARBA" id="ARBA00022723"/>
    </source>
</evidence>
<evidence type="ECO:0000256" key="12">
    <source>
        <dbReference type="HAMAP-Rule" id="MF_00942"/>
    </source>
</evidence>
<keyword evidence="7 12" id="KW-0411">Iron-sulfur</keyword>
<keyword evidence="14" id="KW-0255">Endonuclease</keyword>
<keyword evidence="14" id="KW-0540">Nuclease</keyword>
<keyword evidence="8 12" id="KW-0238">DNA-binding</keyword>
<sequence>MKKKDRALYLYHQLEQAYPGARCGLDYQNAWQLLVATILSAQCTDKRVNLVTVDLFASLPGPKEMASATQEQVESLIRTTGFFRNKAKNLIQCAEQVLSKHQGEVPRTMPELVDLAGVGRKTANVVLGNAFDVPGMVVDTHVKRLSRRFGWTKSDNPVQIEKELSKLLPPEVWTQAGHVMIAHGRACCKAPIPVCSQCPVLELCPRKTVDRAR</sequence>
<dbReference type="SMART" id="SM00478">
    <property type="entry name" value="ENDO3c"/>
    <property type="match status" value="1"/>
</dbReference>
<dbReference type="HAMAP" id="MF_00942">
    <property type="entry name" value="Nth"/>
    <property type="match status" value="1"/>
</dbReference>
<gene>
    <name evidence="12" type="primary">nth</name>
    <name evidence="14" type="ORF">SAMN02745165_02509</name>
</gene>
<evidence type="ECO:0000256" key="10">
    <source>
        <dbReference type="ARBA" id="ARBA00023239"/>
    </source>
</evidence>
<dbReference type="PIRSF" id="PIRSF001435">
    <property type="entry name" value="Nth"/>
    <property type="match status" value="1"/>
</dbReference>
<dbReference type="NCBIfam" id="TIGR01083">
    <property type="entry name" value="nth"/>
    <property type="match status" value="1"/>
</dbReference>
<dbReference type="SUPFAM" id="SSF48150">
    <property type="entry name" value="DNA-glycosylase"/>
    <property type="match status" value="1"/>
</dbReference>
<dbReference type="RefSeq" id="WP_072909080.1">
    <property type="nucleotide sequence ID" value="NZ_FQZT01000009.1"/>
</dbReference>
<feature type="domain" description="HhH-GPD" evidence="13">
    <location>
        <begin position="39"/>
        <end position="186"/>
    </location>
</feature>
<name>A0A1M6JTF7_MALRU</name>
<dbReference type="PANTHER" id="PTHR10359">
    <property type="entry name" value="A/G-SPECIFIC ADENINE GLYCOSYLASE/ENDONUCLEASE III"/>
    <property type="match status" value="1"/>
</dbReference>
<dbReference type="CDD" id="cd00056">
    <property type="entry name" value="ENDO3c"/>
    <property type="match status" value="1"/>
</dbReference>
<comment type="similarity">
    <text evidence="1 12">Belongs to the Nth/MutY family.</text>
</comment>
<dbReference type="FunFam" id="1.10.1670.10:FF:000001">
    <property type="entry name" value="Endonuclease III"/>
    <property type="match status" value="1"/>
</dbReference>
<keyword evidence="10 12" id="KW-0456">Lyase</keyword>
<keyword evidence="5 12" id="KW-0378">Hydrolase</keyword>
<dbReference type="EC" id="4.2.99.18" evidence="12"/>
<dbReference type="EMBL" id="FQZT01000009">
    <property type="protein sequence ID" value="SHJ49936.1"/>
    <property type="molecule type" value="Genomic_DNA"/>
</dbReference>
<evidence type="ECO:0000256" key="4">
    <source>
        <dbReference type="ARBA" id="ARBA00022763"/>
    </source>
</evidence>
<feature type="binding site" evidence="12">
    <location>
        <position position="188"/>
    </location>
    <ligand>
        <name>[4Fe-4S] cluster</name>
        <dbReference type="ChEBI" id="CHEBI:49883"/>
    </ligand>
</feature>
<dbReference type="InterPro" id="IPR023170">
    <property type="entry name" value="HhH_base_excis_C"/>
</dbReference>
<evidence type="ECO:0000256" key="7">
    <source>
        <dbReference type="ARBA" id="ARBA00023014"/>
    </source>
</evidence>
<dbReference type="Pfam" id="PF00730">
    <property type="entry name" value="HhH-GPD"/>
    <property type="match status" value="1"/>
</dbReference>
<dbReference type="PROSITE" id="PS01155">
    <property type="entry name" value="ENDONUCLEASE_III_2"/>
    <property type="match status" value="1"/>
</dbReference>
<keyword evidence="11 12" id="KW-0326">Glycosidase</keyword>
<keyword evidence="15" id="KW-1185">Reference proteome</keyword>
<dbReference type="STRING" id="1122189.SAMN02745165_02509"/>
<dbReference type="InterPro" id="IPR004036">
    <property type="entry name" value="Endonuclease-III-like_CS2"/>
</dbReference>
<reference evidence="14 15" key="1">
    <citation type="submission" date="2016-11" db="EMBL/GenBank/DDBJ databases">
        <authorList>
            <person name="Jaros S."/>
            <person name="Januszkiewicz K."/>
            <person name="Wedrychowicz H."/>
        </authorList>
    </citation>
    <scope>NUCLEOTIDE SEQUENCE [LARGE SCALE GENOMIC DNA]</scope>
    <source>
        <strain evidence="14 15">DSM 5091</strain>
    </source>
</reference>
<protein>
    <recommendedName>
        <fullName evidence="12">Endonuclease III</fullName>
        <ecNumber evidence="12">4.2.99.18</ecNumber>
    </recommendedName>
    <alternativeName>
        <fullName evidence="12">DNA-(apurinic or apyrimidinic site) lyase</fullName>
    </alternativeName>
</protein>
<dbReference type="Pfam" id="PF00633">
    <property type="entry name" value="HHH"/>
    <property type="match status" value="1"/>
</dbReference>
<dbReference type="GO" id="GO:0003677">
    <property type="term" value="F:DNA binding"/>
    <property type="evidence" value="ECO:0007669"/>
    <property type="project" value="UniProtKB-UniRule"/>
</dbReference>
<evidence type="ECO:0000313" key="15">
    <source>
        <dbReference type="Proteomes" id="UP000184171"/>
    </source>
</evidence>
<proteinExistence type="inferred from homology"/>
<dbReference type="InterPro" id="IPR000445">
    <property type="entry name" value="HhH_motif"/>
</dbReference>
<dbReference type="InterPro" id="IPR011257">
    <property type="entry name" value="DNA_glycosylase"/>
</dbReference>
<keyword evidence="6 12" id="KW-0408">Iron</keyword>
<dbReference type="InterPro" id="IPR003265">
    <property type="entry name" value="HhH-GPD_domain"/>
</dbReference>
<evidence type="ECO:0000256" key="9">
    <source>
        <dbReference type="ARBA" id="ARBA00023204"/>
    </source>
</evidence>
<feature type="binding site" evidence="12">
    <location>
        <position position="195"/>
    </location>
    <ligand>
        <name>[4Fe-4S] cluster</name>
        <dbReference type="ChEBI" id="CHEBI:49883"/>
    </ligand>
</feature>
<feature type="binding site" evidence="12">
    <location>
        <position position="204"/>
    </location>
    <ligand>
        <name>[4Fe-4S] cluster</name>
        <dbReference type="ChEBI" id="CHEBI:49883"/>
    </ligand>
</feature>
<comment type="catalytic activity">
    <reaction evidence="12">
        <text>2'-deoxyribonucleotide-(2'-deoxyribose 5'-phosphate)-2'-deoxyribonucleotide-DNA = a 3'-end 2'-deoxyribonucleotide-(2,3-dehydro-2,3-deoxyribose 5'-phosphate)-DNA + a 5'-end 5'-phospho-2'-deoxyribonucleoside-DNA + H(+)</text>
        <dbReference type="Rhea" id="RHEA:66592"/>
        <dbReference type="Rhea" id="RHEA-COMP:13180"/>
        <dbReference type="Rhea" id="RHEA-COMP:16897"/>
        <dbReference type="Rhea" id="RHEA-COMP:17067"/>
        <dbReference type="ChEBI" id="CHEBI:15378"/>
        <dbReference type="ChEBI" id="CHEBI:136412"/>
        <dbReference type="ChEBI" id="CHEBI:157695"/>
        <dbReference type="ChEBI" id="CHEBI:167181"/>
        <dbReference type="EC" id="4.2.99.18"/>
    </reaction>
</comment>
<keyword evidence="2 12" id="KW-0004">4Fe-4S</keyword>
<dbReference type="PANTHER" id="PTHR10359:SF18">
    <property type="entry name" value="ENDONUCLEASE III"/>
    <property type="match status" value="1"/>
</dbReference>
<comment type="function">
    <text evidence="12">DNA repair enzyme that has both DNA N-glycosylase activity and AP-lyase activity. The DNA N-glycosylase activity releases various damaged pyrimidines from DNA by cleaving the N-glycosidic bond, leaving an AP (apurinic/apyrimidinic) site. The AP-lyase activity cleaves the phosphodiester bond 3' to the AP site by a beta-elimination, leaving a 3'-terminal unsaturated sugar and a product with a terminal 5'-phosphate.</text>
</comment>
<evidence type="ECO:0000256" key="6">
    <source>
        <dbReference type="ARBA" id="ARBA00023004"/>
    </source>
</evidence>
<dbReference type="GO" id="GO:0051539">
    <property type="term" value="F:4 iron, 4 sulfur cluster binding"/>
    <property type="evidence" value="ECO:0007669"/>
    <property type="project" value="UniProtKB-UniRule"/>
</dbReference>
<keyword evidence="3 12" id="KW-0479">Metal-binding</keyword>
<dbReference type="AlphaFoldDB" id="A0A1M6JTF7"/>
<evidence type="ECO:0000256" key="5">
    <source>
        <dbReference type="ARBA" id="ARBA00022801"/>
    </source>
</evidence>
<dbReference type="Gene3D" id="1.10.340.30">
    <property type="entry name" value="Hypothetical protein, domain 2"/>
    <property type="match status" value="1"/>
</dbReference>
<dbReference type="GO" id="GO:0046872">
    <property type="term" value="F:metal ion binding"/>
    <property type="evidence" value="ECO:0007669"/>
    <property type="project" value="UniProtKB-KW"/>
</dbReference>
<organism evidence="14 15">
    <name type="scientific">Malonomonas rubra DSM 5091</name>
    <dbReference type="NCBI Taxonomy" id="1122189"/>
    <lineage>
        <taxon>Bacteria</taxon>
        <taxon>Pseudomonadati</taxon>
        <taxon>Thermodesulfobacteriota</taxon>
        <taxon>Desulfuromonadia</taxon>
        <taxon>Desulfuromonadales</taxon>
        <taxon>Geopsychrobacteraceae</taxon>
        <taxon>Malonomonas</taxon>
    </lineage>
</organism>
<keyword evidence="4 12" id="KW-0227">DNA damage</keyword>
<dbReference type="InterPro" id="IPR005759">
    <property type="entry name" value="Nth"/>
</dbReference>
<evidence type="ECO:0000313" key="14">
    <source>
        <dbReference type="EMBL" id="SHJ49936.1"/>
    </source>
</evidence>